<evidence type="ECO:0000313" key="3">
    <source>
        <dbReference type="Proteomes" id="UP000499080"/>
    </source>
</evidence>
<dbReference type="AlphaFoldDB" id="A0A4Y2W7I7"/>
<organism evidence="2 3">
    <name type="scientific">Araneus ventricosus</name>
    <name type="common">Orbweaver spider</name>
    <name type="synonym">Epeira ventricosa</name>
    <dbReference type="NCBI Taxonomy" id="182803"/>
    <lineage>
        <taxon>Eukaryota</taxon>
        <taxon>Metazoa</taxon>
        <taxon>Ecdysozoa</taxon>
        <taxon>Arthropoda</taxon>
        <taxon>Chelicerata</taxon>
        <taxon>Arachnida</taxon>
        <taxon>Araneae</taxon>
        <taxon>Araneomorphae</taxon>
        <taxon>Entelegynae</taxon>
        <taxon>Araneoidea</taxon>
        <taxon>Araneidae</taxon>
        <taxon>Araneus</taxon>
    </lineage>
</organism>
<dbReference type="EMBL" id="BGPR01056356">
    <property type="protein sequence ID" value="GBO32871.1"/>
    <property type="molecule type" value="Genomic_DNA"/>
</dbReference>
<evidence type="ECO:0000256" key="1">
    <source>
        <dbReference type="SAM" id="MobiDB-lite"/>
    </source>
</evidence>
<keyword evidence="3" id="KW-1185">Reference proteome</keyword>
<proteinExistence type="predicted"/>
<dbReference type="Proteomes" id="UP000499080">
    <property type="component" value="Unassembled WGS sequence"/>
</dbReference>
<accession>A0A4Y2W7I7</accession>
<protein>
    <submittedName>
        <fullName evidence="2">Uncharacterized protein</fullName>
    </submittedName>
</protein>
<feature type="region of interest" description="Disordered" evidence="1">
    <location>
        <begin position="101"/>
        <end position="149"/>
    </location>
</feature>
<gene>
    <name evidence="2" type="ORF">AVEN_32708_1</name>
</gene>
<reference evidence="2 3" key="1">
    <citation type="journal article" date="2019" name="Sci. Rep.">
        <title>Orb-weaving spider Araneus ventricosus genome elucidates the spidroin gene catalogue.</title>
        <authorList>
            <person name="Kono N."/>
            <person name="Nakamura H."/>
            <person name="Ohtoshi R."/>
            <person name="Moran D.A.P."/>
            <person name="Shinohara A."/>
            <person name="Yoshida Y."/>
            <person name="Fujiwara M."/>
            <person name="Mori M."/>
            <person name="Tomita M."/>
            <person name="Arakawa K."/>
        </authorList>
    </citation>
    <scope>NUCLEOTIDE SEQUENCE [LARGE SCALE GENOMIC DNA]</scope>
</reference>
<name>A0A4Y2W7I7_ARAVE</name>
<sequence length="149" mass="16969">MSDREKCKDHQKISSYCVGANLPTYSWTSIRKNVSEAQNNWIPMSLVSEKGLYLHLQPSSSAFYVSVITFKYFRLFGDVCDPLHQRFPPVVRVPHRVREGIVGARPSPRVRSPTENHEPAQDFQRGSSSSAPCMRADDYRRTIHGTGEE</sequence>
<evidence type="ECO:0000313" key="2">
    <source>
        <dbReference type="EMBL" id="GBO32871.1"/>
    </source>
</evidence>
<feature type="compositionally biased region" description="Basic and acidic residues" evidence="1">
    <location>
        <begin position="135"/>
        <end position="149"/>
    </location>
</feature>
<comment type="caution">
    <text evidence="2">The sequence shown here is derived from an EMBL/GenBank/DDBJ whole genome shotgun (WGS) entry which is preliminary data.</text>
</comment>